<dbReference type="EMBL" id="CP016543">
    <property type="protein sequence ID" value="ANU24197.1"/>
    <property type="molecule type" value="Genomic_DNA"/>
</dbReference>
<proteinExistence type="predicted"/>
<accession>A0A1C7ELE3</accession>
<dbReference type="KEGG" id="pdg:BCM40_12915"/>
<dbReference type="RefSeq" id="WP_065527163.1">
    <property type="nucleotide sequence ID" value="NZ_CP016543.2"/>
</dbReference>
<evidence type="ECO:0000313" key="2">
    <source>
        <dbReference type="Proteomes" id="UP000092495"/>
    </source>
</evidence>
<sequence length="73" mass="8332">MSELKKFMPKLEDMEEFKEAANEVSKAFGDSIRKHPERALSIGGGLVGLYILKNKKIKFKLKKGDLDVEFETE</sequence>
<dbReference type="STRING" id="414778.BCM40_12915"/>
<gene>
    <name evidence="1" type="ORF">BCM40_12915</name>
</gene>
<reference evidence="1" key="1">
    <citation type="submission" date="2016-10" db="EMBL/GenBank/DDBJ databases">
        <authorList>
            <person name="See-Too W.S."/>
        </authorList>
    </citation>
    <scope>NUCLEOTIDE SEQUENCE</scope>
    <source>
        <strain evidence="1">DSM 22276</strain>
    </source>
</reference>
<dbReference type="AlphaFoldDB" id="A0A1C7ELE3"/>
<dbReference type="OrthoDB" id="9949983at2"/>
<keyword evidence="2" id="KW-1185">Reference proteome</keyword>
<organism evidence="1 2">
    <name type="scientific">Planococcus donghaensis</name>
    <dbReference type="NCBI Taxonomy" id="414778"/>
    <lineage>
        <taxon>Bacteria</taxon>
        <taxon>Bacillati</taxon>
        <taxon>Bacillota</taxon>
        <taxon>Bacilli</taxon>
        <taxon>Bacillales</taxon>
        <taxon>Caryophanaceae</taxon>
        <taxon>Planococcus</taxon>
    </lineage>
</organism>
<dbReference type="Proteomes" id="UP000092495">
    <property type="component" value="Chromosome"/>
</dbReference>
<evidence type="ECO:0000313" key="1">
    <source>
        <dbReference type="EMBL" id="ANU24197.1"/>
    </source>
</evidence>
<protein>
    <submittedName>
        <fullName evidence="1">Uncharacterized protein</fullName>
    </submittedName>
</protein>
<name>A0A1C7ELE3_9BACL</name>